<gene>
    <name evidence="1" type="ORF">BC938DRAFT_479675</name>
</gene>
<keyword evidence="2" id="KW-1185">Reference proteome</keyword>
<proteinExistence type="predicted"/>
<name>A0A433QXN3_9FUNG</name>
<dbReference type="EMBL" id="RBNJ01000411">
    <property type="protein sequence ID" value="RUS34569.1"/>
    <property type="molecule type" value="Genomic_DNA"/>
</dbReference>
<accession>A0A433QXN3</accession>
<protein>
    <submittedName>
        <fullName evidence="1">Uncharacterized protein</fullName>
    </submittedName>
</protein>
<comment type="caution">
    <text evidence="1">The sequence shown here is derived from an EMBL/GenBank/DDBJ whole genome shotgun (WGS) entry which is preliminary data.</text>
</comment>
<organism evidence="1 2">
    <name type="scientific">Jimgerdemannia flammicorona</name>
    <dbReference type="NCBI Taxonomy" id="994334"/>
    <lineage>
        <taxon>Eukaryota</taxon>
        <taxon>Fungi</taxon>
        <taxon>Fungi incertae sedis</taxon>
        <taxon>Mucoromycota</taxon>
        <taxon>Mucoromycotina</taxon>
        <taxon>Endogonomycetes</taxon>
        <taxon>Endogonales</taxon>
        <taxon>Endogonaceae</taxon>
        <taxon>Jimgerdemannia</taxon>
    </lineage>
</organism>
<dbReference type="Proteomes" id="UP000274822">
    <property type="component" value="Unassembled WGS sequence"/>
</dbReference>
<evidence type="ECO:0000313" key="2">
    <source>
        <dbReference type="Proteomes" id="UP000274822"/>
    </source>
</evidence>
<sequence>MLTASSHATKDIYVRQAQGSRSALKEKFVEIYGALFRVCVTIVQLICDDYLVRNPTLRNRRGPFKAKSAVLGRRLPAQSERALPQRMHPIDI</sequence>
<dbReference type="AlphaFoldDB" id="A0A433QXN3"/>
<reference evidence="1 2" key="1">
    <citation type="journal article" date="2018" name="New Phytol.">
        <title>Phylogenomics of Endogonaceae and evolution of mycorrhizas within Mucoromycota.</title>
        <authorList>
            <person name="Chang Y."/>
            <person name="Desiro A."/>
            <person name="Na H."/>
            <person name="Sandor L."/>
            <person name="Lipzen A."/>
            <person name="Clum A."/>
            <person name="Barry K."/>
            <person name="Grigoriev I.V."/>
            <person name="Martin F.M."/>
            <person name="Stajich J.E."/>
            <person name="Smith M.E."/>
            <person name="Bonito G."/>
            <person name="Spatafora J.W."/>
        </authorList>
    </citation>
    <scope>NUCLEOTIDE SEQUENCE [LARGE SCALE GENOMIC DNA]</scope>
    <source>
        <strain evidence="1 2">AD002</strain>
    </source>
</reference>
<evidence type="ECO:0000313" key="1">
    <source>
        <dbReference type="EMBL" id="RUS34569.1"/>
    </source>
</evidence>